<dbReference type="PANTHER" id="PTHR16160:SF13">
    <property type="entry name" value="FERMITIN 2-RELATED"/>
    <property type="match status" value="1"/>
</dbReference>
<dbReference type="CDD" id="cd17095">
    <property type="entry name" value="FERM_F0_kindlins"/>
    <property type="match status" value="1"/>
</dbReference>
<dbReference type="InterPro" id="IPR014352">
    <property type="entry name" value="FERM/acyl-CoA-bd_prot_sf"/>
</dbReference>
<feature type="compositionally biased region" description="Low complexity" evidence="1">
    <location>
        <begin position="164"/>
        <end position="196"/>
    </location>
</feature>
<dbReference type="InterPro" id="IPR040790">
    <property type="entry name" value="Kindlin_2_N"/>
</dbReference>
<accession>A0AAN8PSL0</accession>
<dbReference type="GO" id="GO:0007160">
    <property type="term" value="P:cell-matrix adhesion"/>
    <property type="evidence" value="ECO:0007669"/>
    <property type="project" value="TreeGrafter"/>
</dbReference>
<dbReference type="PANTHER" id="PTHR16160">
    <property type="entry name" value="FERMITIN 2-RELATED"/>
    <property type="match status" value="1"/>
</dbReference>
<dbReference type="SMART" id="SM00295">
    <property type="entry name" value="B41"/>
    <property type="match status" value="1"/>
</dbReference>
<feature type="region of interest" description="Disordered" evidence="1">
    <location>
        <begin position="151"/>
        <end position="203"/>
    </location>
</feature>
<evidence type="ECO:0000313" key="3">
    <source>
        <dbReference type="EMBL" id="KAK6182548.1"/>
    </source>
</evidence>
<dbReference type="InterPro" id="IPR019749">
    <property type="entry name" value="Band_41_domain"/>
</dbReference>
<dbReference type="Pfam" id="PF00373">
    <property type="entry name" value="FERM_M"/>
    <property type="match status" value="1"/>
</dbReference>
<dbReference type="GO" id="GO:0030055">
    <property type="term" value="C:cell-substrate junction"/>
    <property type="evidence" value="ECO:0007669"/>
    <property type="project" value="TreeGrafter"/>
</dbReference>
<organism evidence="3 4">
    <name type="scientific">Patella caerulea</name>
    <name type="common">Rayed Mediterranean limpet</name>
    <dbReference type="NCBI Taxonomy" id="87958"/>
    <lineage>
        <taxon>Eukaryota</taxon>
        <taxon>Metazoa</taxon>
        <taxon>Spiralia</taxon>
        <taxon>Lophotrochozoa</taxon>
        <taxon>Mollusca</taxon>
        <taxon>Gastropoda</taxon>
        <taxon>Patellogastropoda</taxon>
        <taxon>Patelloidea</taxon>
        <taxon>Patellidae</taxon>
        <taxon>Patella</taxon>
    </lineage>
</organism>
<dbReference type="Gene3D" id="2.30.29.30">
    <property type="entry name" value="Pleckstrin-homology domain (PH domain)/Phosphotyrosine-binding domain (PTB)"/>
    <property type="match status" value="2"/>
</dbReference>
<protein>
    <recommendedName>
        <fullName evidence="2">Band 4.1 domain-containing protein</fullName>
    </recommendedName>
</protein>
<dbReference type="CDD" id="cd14473">
    <property type="entry name" value="FERM_B-lobe"/>
    <property type="match status" value="1"/>
</dbReference>
<comment type="caution">
    <text evidence="3">The sequence shown here is derived from an EMBL/GenBank/DDBJ whole genome shotgun (WGS) entry which is preliminary data.</text>
</comment>
<dbReference type="InterPro" id="IPR019748">
    <property type="entry name" value="FERM_central"/>
</dbReference>
<dbReference type="InterPro" id="IPR011993">
    <property type="entry name" value="PH-like_dom_sf"/>
</dbReference>
<evidence type="ECO:0000256" key="1">
    <source>
        <dbReference type="SAM" id="MobiDB-lite"/>
    </source>
</evidence>
<dbReference type="Gene3D" id="3.10.20.90">
    <property type="entry name" value="Phosphatidylinositol 3-kinase Catalytic Subunit, Chain A, domain 1"/>
    <property type="match status" value="2"/>
</dbReference>
<dbReference type="CDD" id="cd17096">
    <property type="entry name" value="FERM_F1_kindlins"/>
    <property type="match status" value="1"/>
</dbReference>
<evidence type="ECO:0000313" key="4">
    <source>
        <dbReference type="Proteomes" id="UP001347796"/>
    </source>
</evidence>
<feature type="domain" description="Band 4.1" evidence="2">
    <location>
        <begin position="89"/>
        <end position="592"/>
    </location>
</feature>
<dbReference type="InterPro" id="IPR035963">
    <property type="entry name" value="FERM_2"/>
</dbReference>
<dbReference type="SUPFAM" id="SSF50729">
    <property type="entry name" value="PH domain-like"/>
    <property type="match status" value="2"/>
</dbReference>
<dbReference type="Pfam" id="PF00169">
    <property type="entry name" value="PH"/>
    <property type="match status" value="1"/>
</dbReference>
<name>A0AAN8PSL0_PATCE</name>
<dbReference type="Pfam" id="PF18124">
    <property type="entry name" value="Kindlin_2_N"/>
    <property type="match status" value="1"/>
</dbReference>
<dbReference type="Proteomes" id="UP001347796">
    <property type="component" value="Unassembled WGS sequence"/>
</dbReference>
<proteinExistence type="predicted"/>
<dbReference type="AlphaFoldDB" id="A0AAN8PSL0"/>
<evidence type="ECO:0000259" key="2">
    <source>
        <dbReference type="SMART" id="SM00295"/>
    </source>
</evidence>
<dbReference type="GO" id="GO:0007229">
    <property type="term" value="P:integrin-mediated signaling pathway"/>
    <property type="evidence" value="ECO:0007669"/>
    <property type="project" value="InterPro"/>
</dbReference>
<keyword evidence="4" id="KW-1185">Reference proteome</keyword>
<sequence length="698" mass="79676">MAFIADSGRVDGSWTLQITVTDLQVEKVLRVKGDEHVGGVMLRLVEALDIALDWSDHALWWPERNMWLSRTRSTLDQYSVQADAKLQFTPMHKNLRIQLPDLQVLDMRVDFSTKVFATVVHLCKELGIRFPEEMSFLRRLDKDDLKRVVKEATKKKKKDPEAAGPLSSNGHHSSSGSLDGLSPFPSRSPMGPSPSSTLIRSGGSPYNLSGNMSQFNSFNGTISPGSMHSLSFEGVMESTLAISPPVPTKEAFQYLYRPKNFIEKARINCVWLDSSRSLMEQGIRENDFIIFKYKFYSFYDLNPKYDAIRINQIYEQAKWSLMAEETDCTEEEMMMFAALQFQVQLQSGLPQPDLDMTNNMNHTEDDDIDAALKDLQESLEGNSISTPGDITHIPELGDYVRFLKPKKLTLKSYKRYWATFKDTHIAFYRNREDTTAQPLMRYSVRGCEAQPDVNLTAKKYGIKMFVPDADGMTEICLRFDSEEQYCRWMAASKLSSKGKTMADSSYSAEVQALQTFLSMQHTAPTPSINTSNVDIQAEDFVAPRFYKKVKSKTLVQKIMEAHANVREMSLMDSKLAFIKAWQSLPEYGITYFVVKMANGKKEELLGVASNRIIRMDLQTGDSIKTWRYNTLQSWHVNWEVENMILEFEEERVTFACLGAPCKVVHEFIGGYIFLSMRSQDKNQSLNEEMFHKLTGGWS</sequence>
<dbReference type="GO" id="GO:0005178">
    <property type="term" value="F:integrin binding"/>
    <property type="evidence" value="ECO:0007669"/>
    <property type="project" value="TreeGrafter"/>
</dbReference>
<dbReference type="EMBL" id="JAZGQO010000007">
    <property type="protein sequence ID" value="KAK6182548.1"/>
    <property type="molecule type" value="Genomic_DNA"/>
</dbReference>
<dbReference type="Gene3D" id="1.20.80.10">
    <property type="match status" value="1"/>
</dbReference>
<dbReference type="SUPFAM" id="SSF47031">
    <property type="entry name" value="Second domain of FERM"/>
    <property type="match status" value="1"/>
</dbReference>
<dbReference type="InterPro" id="IPR037843">
    <property type="entry name" value="Kindlin/fermitin"/>
</dbReference>
<reference evidence="3 4" key="1">
    <citation type="submission" date="2024-01" db="EMBL/GenBank/DDBJ databases">
        <title>The genome of the rayed Mediterranean limpet Patella caerulea (Linnaeus, 1758).</title>
        <authorList>
            <person name="Anh-Thu Weber A."/>
            <person name="Halstead-Nussloch G."/>
        </authorList>
    </citation>
    <scope>NUCLEOTIDE SEQUENCE [LARGE SCALE GENOMIC DNA]</scope>
    <source>
        <strain evidence="3">AATW-2023a</strain>
        <tissue evidence="3">Whole specimen</tissue>
    </source>
</reference>
<gene>
    <name evidence="3" type="ORF">SNE40_010204</name>
</gene>
<dbReference type="InterPro" id="IPR001849">
    <property type="entry name" value="PH_domain"/>
</dbReference>